<dbReference type="Gene3D" id="3.30.300.30">
    <property type="match status" value="1"/>
</dbReference>
<dbReference type="PANTHER" id="PTHR43201:SF6">
    <property type="entry name" value="ACYL COA SYNTHETASE (EUROFUNG)"/>
    <property type="match status" value="1"/>
</dbReference>
<dbReference type="OrthoDB" id="10253115at2759"/>
<dbReference type="InterPro" id="IPR020845">
    <property type="entry name" value="AMP-binding_CS"/>
</dbReference>
<evidence type="ECO:0008006" key="5">
    <source>
        <dbReference type="Google" id="ProtNLM"/>
    </source>
</evidence>
<protein>
    <recommendedName>
        <fullName evidence="5">Acetyl-CoA synthetase-like protein</fullName>
    </recommendedName>
</protein>
<feature type="domain" description="AMP-binding enzyme C-terminal" evidence="2">
    <location>
        <begin position="468"/>
        <end position="550"/>
    </location>
</feature>
<dbReference type="InterPro" id="IPR025110">
    <property type="entry name" value="AMP-bd_C"/>
</dbReference>
<dbReference type="RefSeq" id="XP_041557445.1">
    <property type="nucleotide sequence ID" value="XM_041704906.1"/>
</dbReference>
<dbReference type="InterPro" id="IPR045851">
    <property type="entry name" value="AMP-bd_C_sf"/>
</dbReference>
<dbReference type="GO" id="GO:0006631">
    <property type="term" value="P:fatty acid metabolic process"/>
    <property type="evidence" value="ECO:0007669"/>
    <property type="project" value="TreeGrafter"/>
</dbReference>
<dbReference type="AlphaFoldDB" id="A0A7R7XPC7"/>
<dbReference type="GO" id="GO:0031956">
    <property type="term" value="F:medium-chain fatty acid-CoA ligase activity"/>
    <property type="evidence" value="ECO:0007669"/>
    <property type="project" value="TreeGrafter"/>
</dbReference>
<sequence>MSSQLSLVHGPKEPALWLDKTLCAVIDQQESSFPDRTALIVPWESTRLTYRQLADRSRVVAKALLGAGLRHGDCIGIMDGNSYEYIEVFLGAARIGCPVVVLNNTYTPDELRNAVYRSSCKIVFIAPNIGTRSLADHVENLQATNGKNYELSELQQVILFRADMPSANNMLDTYSNFLRKQRAASVDSELAQAEAKLAPEDVLNLQFTSGTTGSPKAAMLTNINIVNNARFVGNAMRLTPSDVVCCGPPLFHCFGLVMGFLASFCYGASIIFPSDHFRANCVVDALMAEDATVLLGVPTMFISELEILAKTGQKPRRLRTGLASGSAVSQTLMNEIRARMGVDKMLIAYGMTETSPVNFITSLDDPEDKRISTIGRVMPHTLAKVVDKHGKILPRGHRGELLVGGYALQKGYWKNEEKTREVMKLDADGVLWMHTGDEVMIDEQGYGHITGRIKDLIIRGGENIFPREIEDRLVAHSSISESSVVGIKDERYGEVVGCFLKATPGCQRVLDKEIQLWVESTLGRHKAPQHVFWIGDAAVGNDFPKTGSGKHQKHLLRDTGNRLVAQQKPRARL</sequence>
<reference evidence="3" key="1">
    <citation type="submission" date="2021-01" db="EMBL/GenBank/DDBJ databases">
        <authorList>
            <consortium name="Aspergillus puulaauensis MK2 genome sequencing consortium"/>
            <person name="Kazuki M."/>
            <person name="Futagami T."/>
        </authorList>
    </citation>
    <scope>NUCLEOTIDE SEQUENCE</scope>
    <source>
        <strain evidence="3">MK2</strain>
    </source>
</reference>
<evidence type="ECO:0000259" key="2">
    <source>
        <dbReference type="Pfam" id="PF13193"/>
    </source>
</evidence>
<organism evidence="3 4">
    <name type="scientific">Aspergillus puulaauensis</name>
    <dbReference type="NCBI Taxonomy" id="1220207"/>
    <lineage>
        <taxon>Eukaryota</taxon>
        <taxon>Fungi</taxon>
        <taxon>Dikarya</taxon>
        <taxon>Ascomycota</taxon>
        <taxon>Pezizomycotina</taxon>
        <taxon>Eurotiomycetes</taxon>
        <taxon>Eurotiomycetidae</taxon>
        <taxon>Eurotiales</taxon>
        <taxon>Aspergillaceae</taxon>
        <taxon>Aspergillus</taxon>
    </lineage>
</organism>
<dbReference type="Proteomes" id="UP000654913">
    <property type="component" value="Chromosome 4"/>
</dbReference>
<feature type="domain" description="AMP-dependent synthetase/ligase" evidence="1">
    <location>
        <begin position="27"/>
        <end position="413"/>
    </location>
</feature>
<dbReference type="PANTHER" id="PTHR43201">
    <property type="entry name" value="ACYL-COA SYNTHETASE"/>
    <property type="match status" value="1"/>
</dbReference>
<accession>A0A7R7XPC7</accession>
<evidence type="ECO:0000313" key="3">
    <source>
        <dbReference type="EMBL" id="BCS25251.1"/>
    </source>
</evidence>
<dbReference type="PROSITE" id="PS00455">
    <property type="entry name" value="AMP_BINDING"/>
    <property type="match status" value="1"/>
</dbReference>
<name>A0A7R7XPC7_9EURO</name>
<keyword evidence="4" id="KW-1185">Reference proteome</keyword>
<evidence type="ECO:0000313" key="4">
    <source>
        <dbReference type="Proteomes" id="UP000654913"/>
    </source>
</evidence>
<dbReference type="InterPro" id="IPR042099">
    <property type="entry name" value="ANL_N_sf"/>
</dbReference>
<dbReference type="EMBL" id="AP024446">
    <property type="protein sequence ID" value="BCS25251.1"/>
    <property type="molecule type" value="Genomic_DNA"/>
</dbReference>
<reference evidence="3" key="2">
    <citation type="submission" date="2021-02" db="EMBL/GenBank/DDBJ databases">
        <title>Aspergillus puulaauensis MK2 genome sequence.</title>
        <authorList>
            <person name="Futagami T."/>
            <person name="Mori K."/>
            <person name="Kadooka C."/>
            <person name="Tanaka T."/>
        </authorList>
    </citation>
    <scope>NUCLEOTIDE SEQUENCE</scope>
    <source>
        <strain evidence="3">MK2</strain>
    </source>
</reference>
<dbReference type="SUPFAM" id="SSF56801">
    <property type="entry name" value="Acetyl-CoA synthetase-like"/>
    <property type="match status" value="1"/>
</dbReference>
<gene>
    <name evidence="3" type="ORF">APUU_41695S</name>
</gene>
<dbReference type="KEGG" id="apuu:APUU_41695S"/>
<dbReference type="Gene3D" id="3.40.50.12780">
    <property type="entry name" value="N-terminal domain of ligase-like"/>
    <property type="match status" value="1"/>
</dbReference>
<evidence type="ECO:0000259" key="1">
    <source>
        <dbReference type="Pfam" id="PF00501"/>
    </source>
</evidence>
<dbReference type="GeneID" id="64975256"/>
<dbReference type="Pfam" id="PF00501">
    <property type="entry name" value="AMP-binding"/>
    <property type="match status" value="1"/>
</dbReference>
<dbReference type="InterPro" id="IPR000873">
    <property type="entry name" value="AMP-dep_synth/lig_dom"/>
</dbReference>
<dbReference type="Pfam" id="PF13193">
    <property type="entry name" value="AMP-binding_C"/>
    <property type="match status" value="1"/>
</dbReference>
<proteinExistence type="predicted"/>